<reference evidence="2" key="1">
    <citation type="submission" date="2020-04" db="EMBL/GenBank/DDBJ databases">
        <authorList>
            <person name="Chiriac C."/>
            <person name="Salcher M."/>
            <person name="Ghai R."/>
            <person name="Kavagutti S V."/>
        </authorList>
    </citation>
    <scope>NUCLEOTIDE SEQUENCE</scope>
</reference>
<evidence type="ECO:0000313" key="3">
    <source>
        <dbReference type="EMBL" id="CAB4199595.1"/>
    </source>
</evidence>
<proteinExistence type="predicted"/>
<name>A0A6J5MWF7_9CAUD</name>
<evidence type="ECO:0000313" key="2">
    <source>
        <dbReference type="EMBL" id="CAB4150672.1"/>
    </source>
</evidence>
<evidence type="ECO:0000313" key="1">
    <source>
        <dbReference type="EMBL" id="CAB4135877.1"/>
    </source>
</evidence>
<organism evidence="2">
    <name type="scientific">uncultured Caudovirales phage</name>
    <dbReference type="NCBI Taxonomy" id="2100421"/>
    <lineage>
        <taxon>Viruses</taxon>
        <taxon>Duplodnaviria</taxon>
        <taxon>Heunggongvirae</taxon>
        <taxon>Uroviricota</taxon>
        <taxon>Caudoviricetes</taxon>
        <taxon>Peduoviridae</taxon>
        <taxon>Maltschvirus</taxon>
        <taxon>Maltschvirus maltsch</taxon>
    </lineage>
</organism>
<sequence length="113" mass="13156">MFKTQTKESPADYAREIAADLGMCFEELVTDALHSGYIYSNSESFIIAHEVCREFGDSRYDRAYFVTLAVGNLTELLRLDPNPTDRKWLGFCRENEGRIHWLDYQRLRIRAGL</sequence>
<dbReference type="EMBL" id="LR796308">
    <property type="protein sequence ID" value="CAB4135877.1"/>
    <property type="molecule type" value="Genomic_DNA"/>
</dbReference>
<gene>
    <name evidence="3" type="ORF">UFOVP1350_22</name>
    <name evidence="1" type="ORF">UFOVP301_15</name>
    <name evidence="2" type="ORF">UFOVP576_13</name>
</gene>
<dbReference type="EMBL" id="LR797293">
    <property type="protein sequence ID" value="CAB4199595.1"/>
    <property type="molecule type" value="Genomic_DNA"/>
</dbReference>
<protein>
    <submittedName>
        <fullName evidence="2">Uncharacterized protein</fullName>
    </submittedName>
</protein>
<accession>A0A6J5MWF7</accession>
<dbReference type="EMBL" id="LR796550">
    <property type="protein sequence ID" value="CAB4150672.1"/>
    <property type="molecule type" value="Genomic_DNA"/>
</dbReference>